<proteinExistence type="predicted"/>
<feature type="region of interest" description="Disordered" evidence="1">
    <location>
        <begin position="213"/>
        <end position="244"/>
    </location>
</feature>
<keyword evidence="5" id="KW-1185">Reference proteome</keyword>
<feature type="transmembrane region" description="Helical" evidence="2">
    <location>
        <begin position="248"/>
        <end position="270"/>
    </location>
</feature>
<evidence type="ECO:0000313" key="5">
    <source>
        <dbReference type="Proteomes" id="UP000297245"/>
    </source>
</evidence>
<feature type="compositionally biased region" description="Polar residues" evidence="1">
    <location>
        <begin position="295"/>
        <end position="304"/>
    </location>
</feature>
<sequence>MGPLSYCLTIFRLLSFLSLFLAKAVRCQDPPEVTFNWGFSDETFESSPSLPACQSFDITIVPLDSNNVTPRTPPFYMNSIALGGTPRTTAIGTNENSLSWTLDHPIGTELILQVVDAKGSSGGIAPLKYTVVNGEKSSCIVNEQNSNDFTISSNLNGPDLTNVTMPADADAYTYINHGTLPWMLAAAVSDATGKWASGTPSIAPLNSSGTDCGGLVSSSGNATELDQPTGSATPGSNDERDSQKQTTIAAGVTVPVGVLLIAGLLGCLYWRRRTQDREKDSSPAPNTHEPDISVKSAQTLNTPSFGYPGGRNTVMSGSASSAASYNLRSEVDSSNLADKTGSIGGTWPAISSSSGVRASGSMIQPSGGGVIVQRRDSEDVVRELPPPYADRAGPH</sequence>
<dbReference type="EMBL" id="ML179143">
    <property type="protein sequence ID" value="THU98074.1"/>
    <property type="molecule type" value="Genomic_DNA"/>
</dbReference>
<feature type="compositionally biased region" description="Basic and acidic residues" evidence="1">
    <location>
        <begin position="373"/>
        <end position="382"/>
    </location>
</feature>
<keyword evidence="2" id="KW-0472">Membrane</keyword>
<dbReference type="AlphaFoldDB" id="A0A4S8M703"/>
<feature type="chain" id="PRO_5020979097" evidence="3">
    <location>
        <begin position="28"/>
        <end position="395"/>
    </location>
</feature>
<feature type="compositionally biased region" description="Polar residues" evidence="1">
    <location>
        <begin position="213"/>
        <end position="236"/>
    </location>
</feature>
<evidence type="ECO:0000256" key="1">
    <source>
        <dbReference type="SAM" id="MobiDB-lite"/>
    </source>
</evidence>
<keyword evidence="2" id="KW-0812">Transmembrane</keyword>
<feature type="region of interest" description="Disordered" evidence="1">
    <location>
        <begin position="276"/>
        <end position="312"/>
    </location>
</feature>
<feature type="signal peptide" evidence="3">
    <location>
        <begin position="1"/>
        <end position="27"/>
    </location>
</feature>
<dbReference type="OrthoDB" id="2527908at2759"/>
<evidence type="ECO:0000256" key="3">
    <source>
        <dbReference type="SAM" id="SignalP"/>
    </source>
</evidence>
<evidence type="ECO:0000256" key="2">
    <source>
        <dbReference type="SAM" id="Phobius"/>
    </source>
</evidence>
<dbReference type="Proteomes" id="UP000297245">
    <property type="component" value="Unassembled WGS sequence"/>
</dbReference>
<evidence type="ECO:0000313" key="4">
    <source>
        <dbReference type="EMBL" id="THU98074.1"/>
    </source>
</evidence>
<gene>
    <name evidence="4" type="ORF">K435DRAFT_965116</name>
</gene>
<reference evidence="4 5" key="1">
    <citation type="journal article" date="2019" name="Nat. Ecol. Evol.">
        <title>Megaphylogeny resolves global patterns of mushroom evolution.</title>
        <authorList>
            <person name="Varga T."/>
            <person name="Krizsan K."/>
            <person name="Foldi C."/>
            <person name="Dima B."/>
            <person name="Sanchez-Garcia M."/>
            <person name="Sanchez-Ramirez S."/>
            <person name="Szollosi G.J."/>
            <person name="Szarkandi J.G."/>
            <person name="Papp V."/>
            <person name="Albert L."/>
            <person name="Andreopoulos W."/>
            <person name="Angelini C."/>
            <person name="Antonin V."/>
            <person name="Barry K.W."/>
            <person name="Bougher N.L."/>
            <person name="Buchanan P."/>
            <person name="Buyck B."/>
            <person name="Bense V."/>
            <person name="Catcheside P."/>
            <person name="Chovatia M."/>
            <person name="Cooper J."/>
            <person name="Damon W."/>
            <person name="Desjardin D."/>
            <person name="Finy P."/>
            <person name="Geml J."/>
            <person name="Haridas S."/>
            <person name="Hughes K."/>
            <person name="Justo A."/>
            <person name="Karasinski D."/>
            <person name="Kautmanova I."/>
            <person name="Kiss B."/>
            <person name="Kocsube S."/>
            <person name="Kotiranta H."/>
            <person name="LaButti K.M."/>
            <person name="Lechner B.E."/>
            <person name="Liimatainen K."/>
            <person name="Lipzen A."/>
            <person name="Lukacs Z."/>
            <person name="Mihaltcheva S."/>
            <person name="Morgado L.N."/>
            <person name="Niskanen T."/>
            <person name="Noordeloos M.E."/>
            <person name="Ohm R.A."/>
            <person name="Ortiz-Santana B."/>
            <person name="Ovrebo C."/>
            <person name="Racz N."/>
            <person name="Riley R."/>
            <person name="Savchenko A."/>
            <person name="Shiryaev A."/>
            <person name="Soop K."/>
            <person name="Spirin V."/>
            <person name="Szebenyi C."/>
            <person name="Tomsovsky M."/>
            <person name="Tulloss R.E."/>
            <person name="Uehling J."/>
            <person name="Grigoriev I.V."/>
            <person name="Vagvolgyi C."/>
            <person name="Papp T."/>
            <person name="Martin F.M."/>
            <person name="Miettinen O."/>
            <person name="Hibbett D.S."/>
            <person name="Nagy L.G."/>
        </authorList>
    </citation>
    <scope>NUCLEOTIDE SEQUENCE [LARGE SCALE GENOMIC DNA]</scope>
    <source>
        <strain evidence="4 5">CBS 962.96</strain>
    </source>
</reference>
<keyword evidence="3" id="KW-0732">Signal</keyword>
<feature type="region of interest" description="Disordered" evidence="1">
    <location>
        <begin position="335"/>
        <end position="395"/>
    </location>
</feature>
<keyword evidence="2" id="KW-1133">Transmembrane helix</keyword>
<organism evidence="4 5">
    <name type="scientific">Dendrothele bispora (strain CBS 962.96)</name>
    <dbReference type="NCBI Taxonomy" id="1314807"/>
    <lineage>
        <taxon>Eukaryota</taxon>
        <taxon>Fungi</taxon>
        <taxon>Dikarya</taxon>
        <taxon>Basidiomycota</taxon>
        <taxon>Agaricomycotina</taxon>
        <taxon>Agaricomycetes</taxon>
        <taxon>Agaricomycetidae</taxon>
        <taxon>Agaricales</taxon>
        <taxon>Agaricales incertae sedis</taxon>
        <taxon>Dendrothele</taxon>
    </lineage>
</organism>
<feature type="compositionally biased region" description="Low complexity" evidence="1">
    <location>
        <begin position="351"/>
        <end position="361"/>
    </location>
</feature>
<protein>
    <submittedName>
        <fullName evidence="4">Uncharacterized protein</fullName>
    </submittedName>
</protein>
<name>A0A4S8M703_DENBC</name>
<accession>A0A4S8M703</accession>